<gene>
    <name evidence="3" type="ORF">OXX778_LOCUS8478</name>
</gene>
<accession>A0A813VDU8</accession>
<protein>
    <submittedName>
        <fullName evidence="3">Uncharacterized protein</fullName>
    </submittedName>
</protein>
<sequence length="489" mass="57557">MEVSRKNLLDFYSNTINQIDLKFEIILINQSENEYKINEIRSKLLNRVRSIQKHSLNEKTEKKIISKFCFFIPNLSTYGNLVITNKYLDELSIKSITNNQVYHKQLENKIISELIKSKKESLIIDLTDIESNFITTLCLEDYVIHKEMNNLNLNELRTILNLDKIKKFVCKNFILDLRDCNIQKSLETLIVNSCQISSLNSLENWSSLRLVDLSFNNLSRIEFKNLKNLEKLCLNGNNLMELDKNSFQGLIRLEELDLKDNCINFIRENTFQDLKNLVKLNISRNGKIKIDAKFDNMKKLKCLNLNNNQIDYLNLKGLDNLEYLELGKVFNVVFSDCEDLKFLKIEIESLPDLRPFKKLIFLVIDGLKSLENEVFLSQNNLLFLTIKSNENAFFSNLERKYFYGLNELKCFKLEVSCQKQIDNYHNYFENLIGNVDEISVRVEKGSKLEILVKKVPYSDIVYEMLEKRSLFSKVTLDRISNFVCNYFYF</sequence>
<dbReference type="InterPro" id="IPR001611">
    <property type="entry name" value="Leu-rich_rpt"/>
</dbReference>
<dbReference type="EMBL" id="CAJNOC010001170">
    <property type="protein sequence ID" value="CAF0841467.1"/>
    <property type="molecule type" value="Genomic_DNA"/>
</dbReference>
<organism evidence="3 4">
    <name type="scientific">Brachionus calyciflorus</name>
    <dbReference type="NCBI Taxonomy" id="104777"/>
    <lineage>
        <taxon>Eukaryota</taxon>
        <taxon>Metazoa</taxon>
        <taxon>Spiralia</taxon>
        <taxon>Gnathifera</taxon>
        <taxon>Rotifera</taxon>
        <taxon>Eurotatoria</taxon>
        <taxon>Monogononta</taxon>
        <taxon>Pseudotrocha</taxon>
        <taxon>Ploima</taxon>
        <taxon>Brachionidae</taxon>
        <taxon>Brachionus</taxon>
    </lineage>
</organism>
<dbReference type="AlphaFoldDB" id="A0A813VDU8"/>
<dbReference type="Proteomes" id="UP000663879">
    <property type="component" value="Unassembled WGS sequence"/>
</dbReference>
<dbReference type="PANTHER" id="PTHR45617:SF172">
    <property type="entry name" value="LEUCINE-RICH REPEAT-CONTAINING PROTEIN 15-LIKE"/>
    <property type="match status" value="1"/>
</dbReference>
<dbReference type="InterPro" id="IPR032675">
    <property type="entry name" value="LRR_dom_sf"/>
</dbReference>
<dbReference type="PROSITE" id="PS51450">
    <property type="entry name" value="LRR"/>
    <property type="match status" value="1"/>
</dbReference>
<proteinExistence type="predicted"/>
<keyword evidence="2" id="KW-0677">Repeat</keyword>
<keyword evidence="1" id="KW-0433">Leucine-rich repeat</keyword>
<comment type="caution">
    <text evidence="3">The sequence shown here is derived from an EMBL/GenBank/DDBJ whole genome shotgun (WGS) entry which is preliminary data.</text>
</comment>
<dbReference type="SMART" id="SM00369">
    <property type="entry name" value="LRR_TYP"/>
    <property type="match status" value="4"/>
</dbReference>
<evidence type="ECO:0000313" key="4">
    <source>
        <dbReference type="Proteomes" id="UP000663879"/>
    </source>
</evidence>
<dbReference type="OrthoDB" id="676979at2759"/>
<evidence type="ECO:0000256" key="2">
    <source>
        <dbReference type="ARBA" id="ARBA00022737"/>
    </source>
</evidence>
<evidence type="ECO:0000313" key="3">
    <source>
        <dbReference type="EMBL" id="CAF0841467.1"/>
    </source>
</evidence>
<dbReference type="InterPro" id="IPR003591">
    <property type="entry name" value="Leu-rich_rpt_typical-subtyp"/>
</dbReference>
<reference evidence="3" key="1">
    <citation type="submission" date="2021-02" db="EMBL/GenBank/DDBJ databases">
        <authorList>
            <person name="Nowell W R."/>
        </authorList>
    </citation>
    <scope>NUCLEOTIDE SEQUENCE</scope>
    <source>
        <strain evidence="3">Ploen Becks lab</strain>
    </source>
</reference>
<dbReference type="Gene3D" id="3.80.10.10">
    <property type="entry name" value="Ribonuclease Inhibitor"/>
    <property type="match status" value="2"/>
</dbReference>
<evidence type="ECO:0000256" key="1">
    <source>
        <dbReference type="ARBA" id="ARBA00022614"/>
    </source>
</evidence>
<dbReference type="PANTHER" id="PTHR45617">
    <property type="entry name" value="LEUCINE RICH REPEAT FAMILY PROTEIN"/>
    <property type="match status" value="1"/>
</dbReference>
<dbReference type="Pfam" id="PF13855">
    <property type="entry name" value="LRR_8"/>
    <property type="match status" value="1"/>
</dbReference>
<keyword evidence="4" id="KW-1185">Reference proteome</keyword>
<dbReference type="SUPFAM" id="SSF52058">
    <property type="entry name" value="L domain-like"/>
    <property type="match status" value="1"/>
</dbReference>
<name>A0A813VDU8_9BILA</name>